<feature type="transmembrane region" description="Helical" evidence="6">
    <location>
        <begin position="479"/>
        <end position="503"/>
    </location>
</feature>
<feature type="transmembrane region" description="Helical" evidence="6">
    <location>
        <begin position="21"/>
        <end position="44"/>
    </location>
</feature>
<gene>
    <name evidence="7" type="ORF">SAMN04488559_13110</name>
</gene>
<evidence type="ECO:0000256" key="4">
    <source>
        <dbReference type="ARBA" id="ARBA00022989"/>
    </source>
</evidence>
<dbReference type="RefSeq" id="WP_092654234.1">
    <property type="nucleotide sequence ID" value="NZ_FOHA01000031.1"/>
</dbReference>
<dbReference type="EMBL" id="FOHA01000031">
    <property type="protein sequence ID" value="SES08936.1"/>
    <property type="molecule type" value="Genomic_DNA"/>
</dbReference>
<dbReference type="InterPro" id="IPR002797">
    <property type="entry name" value="Polysacc_synth"/>
</dbReference>
<evidence type="ECO:0000256" key="2">
    <source>
        <dbReference type="ARBA" id="ARBA00022475"/>
    </source>
</evidence>
<evidence type="ECO:0000256" key="5">
    <source>
        <dbReference type="ARBA" id="ARBA00023136"/>
    </source>
</evidence>
<dbReference type="OrthoDB" id="9775950at2"/>
<dbReference type="PANTHER" id="PTHR30250">
    <property type="entry name" value="PST FAMILY PREDICTED COLANIC ACID TRANSPORTER"/>
    <property type="match status" value="1"/>
</dbReference>
<evidence type="ECO:0000313" key="8">
    <source>
        <dbReference type="Proteomes" id="UP000198948"/>
    </source>
</evidence>
<keyword evidence="4 6" id="KW-1133">Transmembrane helix</keyword>
<feature type="transmembrane region" description="Helical" evidence="6">
    <location>
        <begin position="390"/>
        <end position="408"/>
    </location>
</feature>
<comment type="subcellular location">
    <subcellularLocation>
        <location evidence="1">Cell membrane</location>
        <topology evidence="1">Multi-pass membrane protein</topology>
    </subcellularLocation>
</comment>
<dbReference type="PIRSF" id="PIRSF038958">
    <property type="entry name" value="PG_synth_SpoVB"/>
    <property type="match status" value="1"/>
</dbReference>
<dbReference type="InterPro" id="IPR050833">
    <property type="entry name" value="Poly_Biosynth_Transport"/>
</dbReference>
<feature type="transmembrane region" description="Helical" evidence="6">
    <location>
        <begin position="515"/>
        <end position="535"/>
    </location>
</feature>
<feature type="transmembrane region" description="Helical" evidence="6">
    <location>
        <begin position="216"/>
        <end position="235"/>
    </location>
</feature>
<feature type="transmembrane region" description="Helical" evidence="6">
    <location>
        <begin position="446"/>
        <end position="467"/>
    </location>
</feature>
<evidence type="ECO:0000313" key="7">
    <source>
        <dbReference type="EMBL" id="SES08936.1"/>
    </source>
</evidence>
<keyword evidence="5 6" id="KW-0472">Membrane</keyword>
<feature type="transmembrane region" description="Helical" evidence="6">
    <location>
        <begin position="420"/>
        <end position="440"/>
    </location>
</feature>
<organism evidence="7 8">
    <name type="scientific">Isobaculum melis</name>
    <dbReference type="NCBI Taxonomy" id="142588"/>
    <lineage>
        <taxon>Bacteria</taxon>
        <taxon>Bacillati</taxon>
        <taxon>Bacillota</taxon>
        <taxon>Bacilli</taxon>
        <taxon>Lactobacillales</taxon>
        <taxon>Carnobacteriaceae</taxon>
        <taxon>Isobaculum</taxon>
    </lineage>
</organism>
<evidence type="ECO:0000256" key="6">
    <source>
        <dbReference type="SAM" id="Phobius"/>
    </source>
</evidence>
<evidence type="ECO:0000256" key="1">
    <source>
        <dbReference type="ARBA" id="ARBA00004651"/>
    </source>
</evidence>
<feature type="transmembrane region" description="Helical" evidence="6">
    <location>
        <begin position="358"/>
        <end position="384"/>
    </location>
</feature>
<proteinExistence type="predicted"/>
<dbReference type="Proteomes" id="UP000198948">
    <property type="component" value="Unassembled WGS sequence"/>
</dbReference>
<feature type="transmembrane region" description="Helical" evidence="6">
    <location>
        <begin position="105"/>
        <end position="128"/>
    </location>
</feature>
<keyword evidence="2" id="KW-1003">Cell membrane</keyword>
<feature type="transmembrane region" description="Helical" evidence="6">
    <location>
        <begin position="259"/>
        <end position="280"/>
    </location>
</feature>
<accession>A0A1H9UHL9</accession>
<protein>
    <submittedName>
        <fullName evidence="7">Membrane protein involved in the export of O-antigen and teichoic acid</fullName>
    </submittedName>
</protein>
<keyword evidence="3 6" id="KW-0812">Transmembrane</keyword>
<feature type="transmembrane region" description="Helical" evidence="6">
    <location>
        <begin position="148"/>
        <end position="165"/>
    </location>
</feature>
<feature type="transmembrane region" description="Helical" evidence="6">
    <location>
        <begin position="186"/>
        <end position="204"/>
    </location>
</feature>
<dbReference type="AlphaFoldDB" id="A0A1H9UHL9"/>
<dbReference type="CDD" id="cd13124">
    <property type="entry name" value="MATE_SpoVB_like"/>
    <property type="match status" value="1"/>
</dbReference>
<feature type="transmembrane region" description="Helical" evidence="6">
    <location>
        <begin position="64"/>
        <end position="84"/>
    </location>
</feature>
<dbReference type="Pfam" id="PF01943">
    <property type="entry name" value="Polysacc_synt"/>
    <property type="match status" value="1"/>
</dbReference>
<dbReference type="PANTHER" id="PTHR30250:SF21">
    <property type="entry name" value="LIPID II FLIPPASE MURJ"/>
    <property type="match status" value="1"/>
</dbReference>
<dbReference type="InterPro" id="IPR024923">
    <property type="entry name" value="PG_synth_SpoVB"/>
</dbReference>
<feature type="transmembrane region" description="Helical" evidence="6">
    <location>
        <begin position="317"/>
        <end position="337"/>
    </location>
</feature>
<dbReference type="STRING" id="142588.SAMN04488559_13110"/>
<reference evidence="7 8" key="1">
    <citation type="submission" date="2016-10" db="EMBL/GenBank/DDBJ databases">
        <authorList>
            <person name="de Groot N.N."/>
        </authorList>
    </citation>
    <scope>NUCLEOTIDE SEQUENCE [LARGE SCALE GENOMIC DNA]</scope>
    <source>
        <strain evidence="7 8">DSM 13760</strain>
    </source>
</reference>
<name>A0A1H9UHL9_9LACT</name>
<keyword evidence="8" id="KW-1185">Reference proteome</keyword>
<evidence type="ECO:0000256" key="3">
    <source>
        <dbReference type="ARBA" id="ARBA00022692"/>
    </source>
</evidence>
<sequence>MQDSRSNNINTTEAKTSKQKMISGSAWMTAGSMFSRILGAIYVIPWLIWLGKDSGANTLFGYGYVPYTIFLSIASAGIPSAIAKQVARYNAVGEYKTSNKLFRQGLLLMIGTGIICFLVMFFGAEMIAKWTVAGKTDTLFPITDVAKVIRSLSWALLVIPAMSLVRGYFQGYQNMVPSATSQMIEQIFRVIFMLGATFTIMKLWNGQVVDAVTASTFAAFIGALFSCGLLFYYWVKAKPSLERNLMESRNQMDFSTMEIFKEMIATAIPFILVGTAIPIYQQIDQFSFVKIMTDSVGIATKTAEVTFGIVNFNTNKLIMIIISLAIAIATTVLPLITESYTNGKIGAVRTQVSEAIQLFFFVMLPAAFGMAAIAGPMYTIFYGYSANGEWVLIAASISSILLGLFTLIASIAQGVEQQKFSILALGVGIVVKMITQYPLVFMFKEYGIILSTSFGFTVSCIMIAMSLKSKLNMQFKLMLKRILLIILMTAIMLIVTLLAKMIFGWFLNEASRGQAFILVMLCVAVAGGTYGYLALKIRLADKLLGDKVAGLRRKLKIK</sequence>
<dbReference type="GO" id="GO:0005886">
    <property type="term" value="C:plasma membrane"/>
    <property type="evidence" value="ECO:0007669"/>
    <property type="project" value="UniProtKB-SubCell"/>
</dbReference>